<name>A0A0Q3HWC1_9FLAO</name>
<dbReference type="InterPro" id="IPR032578">
    <property type="entry name" value="DUF4919"/>
</dbReference>
<protein>
    <recommendedName>
        <fullName evidence="3">DUF4919 domain-containing protein</fullName>
    </recommendedName>
</protein>
<organism evidence="1 2">
    <name type="scientific">Chryseobacterium aquaticum</name>
    <dbReference type="NCBI Taxonomy" id="452084"/>
    <lineage>
        <taxon>Bacteria</taxon>
        <taxon>Pseudomonadati</taxon>
        <taxon>Bacteroidota</taxon>
        <taxon>Flavobacteriia</taxon>
        <taxon>Flavobacteriales</taxon>
        <taxon>Weeksellaceae</taxon>
        <taxon>Chryseobacterium group</taxon>
        <taxon>Chryseobacterium</taxon>
    </lineage>
</organism>
<proteinExistence type="predicted"/>
<evidence type="ECO:0000313" key="2">
    <source>
        <dbReference type="Proteomes" id="UP000051682"/>
    </source>
</evidence>
<sequence>MKKLHLLFFLIYFGIYFSQVNIDEIKKNVTENPQKYYYDNLEIFKTNPKLLNQEQLNYIYYGNNYVDYGFKRSEFNDILSEVTNFSNRNISFKKASQVLEKAKMLYEKNPLSKELLLDLQKLYYKIKKQDKGDFHFSQYHLLYETIMNSGTGKLDVSPIVVANFSDQMLALENSKVFTRGITFTTKVLSDGSWLNIYKNGQDLFFVKTIHHKDLYKDDK</sequence>
<keyword evidence="2" id="KW-1185">Reference proteome</keyword>
<dbReference type="Proteomes" id="UP000051682">
    <property type="component" value="Unassembled WGS sequence"/>
</dbReference>
<dbReference type="STRING" id="452084.AR438_02720"/>
<dbReference type="Pfam" id="PF16266">
    <property type="entry name" value="DUF4919"/>
    <property type="match status" value="1"/>
</dbReference>
<comment type="caution">
    <text evidence="1">The sequence shown here is derived from an EMBL/GenBank/DDBJ whole genome shotgun (WGS) entry which is preliminary data.</text>
</comment>
<evidence type="ECO:0000313" key="1">
    <source>
        <dbReference type="EMBL" id="KQK27136.1"/>
    </source>
</evidence>
<gene>
    <name evidence="1" type="ORF">AR438_02720</name>
</gene>
<dbReference type="EMBL" id="LLYZ01000002">
    <property type="protein sequence ID" value="KQK27136.1"/>
    <property type="molecule type" value="Genomic_DNA"/>
</dbReference>
<dbReference type="AlphaFoldDB" id="A0A0Q3HWC1"/>
<dbReference type="RefSeq" id="WP_050378014.1">
    <property type="nucleotide sequence ID" value="NZ_LLYZ01000002.1"/>
</dbReference>
<accession>A0A0Q3HWC1</accession>
<dbReference type="OrthoDB" id="1243060at2"/>
<reference evidence="1 2" key="1">
    <citation type="submission" date="2015-10" db="EMBL/GenBank/DDBJ databases">
        <title>Chryseobacterium aquaticum genome.</title>
        <authorList>
            <person name="Newman J.D."/>
            <person name="Ferguson M.B."/>
            <person name="Miller J.R."/>
        </authorList>
    </citation>
    <scope>NUCLEOTIDE SEQUENCE [LARGE SCALE GENOMIC DNA]</scope>
    <source>
        <strain evidence="1 2">KCTC 12483</strain>
    </source>
</reference>
<evidence type="ECO:0008006" key="3">
    <source>
        <dbReference type="Google" id="ProtNLM"/>
    </source>
</evidence>